<keyword evidence="4 7" id="KW-0812">Transmembrane</keyword>
<gene>
    <name evidence="8" type="ORF">LOD99_4360</name>
</gene>
<organism evidence="8 9">
    <name type="scientific">Oopsacas minuta</name>
    <dbReference type="NCBI Taxonomy" id="111878"/>
    <lineage>
        <taxon>Eukaryota</taxon>
        <taxon>Metazoa</taxon>
        <taxon>Porifera</taxon>
        <taxon>Hexactinellida</taxon>
        <taxon>Hexasterophora</taxon>
        <taxon>Lyssacinosida</taxon>
        <taxon>Leucopsacidae</taxon>
        <taxon>Oopsacas</taxon>
    </lineage>
</organism>
<reference evidence="8 9" key="1">
    <citation type="journal article" date="2023" name="BMC Biol.">
        <title>The compact genome of the sponge Oopsacas minuta (Hexactinellida) is lacking key metazoan core genes.</title>
        <authorList>
            <person name="Santini S."/>
            <person name="Schenkelaars Q."/>
            <person name="Jourda C."/>
            <person name="Duchesne M."/>
            <person name="Belahbib H."/>
            <person name="Rocher C."/>
            <person name="Selva M."/>
            <person name="Riesgo A."/>
            <person name="Vervoort M."/>
            <person name="Leys S.P."/>
            <person name="Kodjabachian L."/>
            <person name="Le Bivic A."/>
            <person name="Borchiellini C."/>
            <person name="Claverie J.M."/>
            <person name="Renard E."/>
        </authorList>
    </citation>
    <scope>NUCLEOTIDE SEQUENCE [LARGE SCALE GENOMIC DNA]</scope>
    <source>
        <strain evidence="8">SPO-2</strain>
    </source>
</reference>
<name>A0AAV7JV37_9METZ</name>
<keyword evidence="5 7" id="KW-1133">Transmembrane helix</keyword>
<evidence type="ECO:0000256" key="5">
    <source>
        <dbReference type="ARBA" id="ARBA00022989"/>
    </source>
</evidence>
<evidence type="ECO:0000313" key="8">
    <source>
        <dbReference type="EMBL" id="KAI6652575.1"/>
    </source>
</evidence>
<comment type="similarity">
    <text evidence="2">Belongs to the TMEM192 family.</text>
</comment>
<dbReference type="InterPro" id="IPR029399">
    <property type="entry name" value="TMEM192"/>
</dbReference>
<keyword evidence="6 7" id="KW-0472">Membrane</keyword>
<keyword evidence="9" id="KW-1185">Reference proteome</keyword>
<sequence>MVSLNETRGGFFYTETAERSPKRTTNDDIPEAIIHPRARGSSGGSSLNNSTVIRMCTRNHFKYILTGYLSLFELFVLIVYSLACFIDIYFLPDITEFESVAFKNKFSFYALFHVFLWIIVFIIDRIVQHFHNKIRLRGYLRLYLRLRNIRRIPFIVYSTGLAAIVLVFSIERQLTYLIQLSTFRFDYFITIIVGIEVIVSGVGLIIYFAITLRFNYTKPKPDTIGTEDGAVVPFLSAPPGIGFSRDDDTENVEELLDKQADMIRYLKAHNANLGRKINELRDRLGSRTDM</sequence>
<proteinExistence type="inferred from homology"/>
<dbReference type="EMBL" id="JAKMXF010000298">
    <property type="protein sequence ID" value="KAI6652575.1"/>
    <property type="molecule type" value="Genomic_DNA"/>
</dbReference>
<evidence type="ECO:0000256" key="2">
    <source>
        <dbReference type="ARBA" id="ARBA00006314"/>
    </source>
</evidence>
<dbReference type="AlphaFoldDB" id="A0AAV7JV37"/>
<dbReference type="PANTHER" id="PTHR31592">
    <property type="entry name" value="TRANSMEMBRANE PROTEIN 192"/>
    <property type="match status" value="1"/>
</dbReference>
<evidence type="ECO:0000256" key="3">
    <source>
        <dbReference type="ARBA" id="ARBA00014635"/>
    </source>
</evidence>
<evidence type="ECO:0000256" key="6">
    <source>
        <dbReference type="ARBA" id="ARBA00023136"/>
    </source>
</evidence>
<protein>
    <recommendedName>
        <fullName evidence="3">Transmembrane protein 192</fullName>
    </recommendedName>
</protein>
<feature type="transmembrane region" description="Helical" evidence="7">
    <location>
        <begin position="63"/>
        <end position="91"/>
    </location>
</feature>
<evidence type="ECO:0000256" key="7">
    <source>
        <dbReference type="SAM" id="Phobius"/>
    </source>
</evidence>
<dbReference type="GO" id="GO:0005770">
    <property type="term" value="C:late endosome"/>
    <property type="evidence" value="ECO:0007669"/>
    <property type="project" value="TreeGrafter"/>
</dbReference>
<evidence type="ECO:0000256" key="1">
    <source>
        <dbReference type="ARBA" id="ARBA00004141"/>
    </source>
</evidence>
<evidence type="ECO:0000313" key="9">
    <source>
        <dbReference type="Proteomes" id="UP001165289"/>
    </source>
</evidence>
<accession>A0AAV7JV37</accession>
<feature type="transmembrane region" description="Helical" evidence="7">
    <location>
        <begin position="188"/>
        <end position="210"/>
    </location>
</feature>
<evidence type="ECO:0000256" key="4">
    <source>
        <dbReference type="ARBA" id="ARBA00022692"/>
    </source>
</evidence>
<comment type="caution">
    <text evidence="8">The sequence shown here is derived from an EMBL/GenBank/DDBJ whole genome shotgun (WGS) entry which is preliminary data.</text>
</comment>
<dbReference type="Proteomes" id="UP001165289">
    <property type="component" value="Unassembled WGS sequence"/>
</dbReference>
<comment type="subcellular location">
    <subcellularLocation>
        <location evidence="1">Membrane</location>
        <topology evidence="1">Multi-pass membrane protein</topology>
    </subcellularLocation>
</comment>
<feature type="transmembrane region" description="Helical" evidence="7">
    <location>
        <begin position="106"/>
        <end position="127"/>
    </location>
</feature>
<dbReference type="GO" id="GO:0005765">
    <property type="term" value="C:lysosomal membrane"/>
    <property type="evidence" value="ECO:0007669"/>
    <property type="project" value="TreeGrafter"/>
</dbReference>
<dbReference type="Pfam" id="PF14802">
    <property type="entry name" value="TMEM192"/>
    <property type="match status" value="1"/>
</dbReference>
<dbReference type="PANTHER" id="PTHR31592:SF1">
    <property type="entry name" value="TRANSMEMBRANE PROTEIN 192"/>
    <property type="match status" value="1"/>
</dbReference>
<feature type="transmembrane region" description="Helical" evidence="7">
    <location>
        <begin position="148"/>
        <end position="168"/>
    </location>
</feature>